<dbReference type="Pfam" id="PF00808">
    <property type="entry name" value="CBFD_NFYB_HMF"/>
    <property type="match status" value="1"/>
</dbReference>
<organism evidence="5 6">
    <name type="scientific">Durio zibethinus</name>
    <name type="common">Durian</name>
    <dbReference type="NCBI Taxonomy" id="66656"/>
    <lineage>
        <taxon>Eukaryota</taxon>
        <taxon>Viridiplantae</taxon>
        <taxon>Streptophyta</taxon>
        <taxon>Embryophyta</taxon>
        <taxon>Tracheophyta</taxon>
        <taxon>Spermatophyta</taxon>
        <taxon>Magnoliopsida</taxon>
        <taxon>eudicotyledons</taxon>
        <taxon>Gunneridae</taxon>
        <taxon>Pentapetalae</taxon>
        <taxon>rosids</taxon>
        <taxon>malvids</taxon>
        <taxon>Malvales</taxon>
        <taxon>Malvaceae</taxon>
        <taxon>Helicteroideae</taxon>
        <taxon>Durio</taxon>
    </lineage>
</organism>
<dbReference type="OrthoDB" id="636685at2759"/>
<feature type="region of interest" description="Disordered" evidence="3">
    <location>
        <begin position="82"/>
        <end position="164"/>
    </location>
</feature>
<dbReference type="GO" id="GO:0006355">
    <property type="term" value="P:regulation of DNA-templated transcription"/>
    <property type="evidence" value="ECO:0007669"/>
    <property type="project" value="TreeGrafter"/>
</dbReference>
<evidence type="ECO:0000256" key="3">
    <source>
        <dbReference type="SAM" id="MobiDB-lite"/>
    </source>
</evidence>
<proteinExistence type="predicted"/>
<accession>A0A6P5ZME9</accession>
<comment type="subcellular location">
    <subcellularLocation>
        <location evidence="1">Nucleus</location>
    </subcellularLocation>
</comment>
<protein>
    <submittedName>
        <fullName evidence="6">DNA polymerase epsilon subunit C-like</fullName>
    </submittedName>
</protein>
<dbReference type="PANTHER" id="PTHR10252:SF93">
    <property type="entry name" value="DNA POLYMERASE II SUBUNIT B3-1"/>
    <property type="match status" value="1"/>
</dbReference>
<dbReference type="KEGG" id="dzi:111302429"/>
<evidence type="ECO:0000313" key="6">
    <source>
        <dbReference type="RefSeq" id="XP_022754083.1"/>
    </source>
</evidence>
<dbReference type="GO" id="GO:0000976">
    <property type="term" value="F:transcription cis-regulatory region binding"/>
    <property type="evidence" value="ECO:0007669"/>
    <property type="project" value="TreeGrafter"/>
</dbReference>
<dbReference type="RefSeq" id="XP_022754083.1">
    <property type="nucleotide sequence ID" value="XM_022898348.1"/>
</dbReference>
<dbReference type="GO" id="GO:0005634">
    <property type="term" value="C:nucleus"/>
    <property type="evidence" value="ECO:0007669"/>
    <property type="project" value="UniProtKB-SubCell"/>
</dbReference>
<name>A0A6P5ZME9_DURZI</name>
<evidence type="ECO:0000256" key="2">
    <source>
        <dbReference type="ARBA" id="ARBA00023242"/>
    </source>
</evidence>
<dbReference type="InterPro" id="IPR050568">
    <property type="entry name" value="Transcr_DNA_Rep_Reg"/>
</dbReference>
<evidence type="ECO:0000259" key="4">
    <source>
        <dbReference type="Pfam" id="PF00808"/>
    </source>
</evidence>
<feature type="domain" description="Transcription factor CBF/NF-Y/archaeal histone" evidence="4">
    <location>
        <begin position="169"/>
        <end position="232"/>
    </location>
</feature>
<reference evidence="6" key="1">
    <citation type="submission" date="2025-08" db="UniProtKB">
        <authorList>
            <consortium name="RefSeq"/>
        </authorList>
    </citation>
    <scope>IDENTIFICATION</scope>
    <source>
        <tissue evidence="6">Fruit stalk</tissue>
    </source>
</reference>
<dbReference type="SUPFAM" id="SSF47113">
    <property type="entry name" value="Histone-fold"/>
    <property type="match status" value="1"/>
</dbReference>
<dbReference type="GeneID" id="111302429"/>
<evidence type="ECO:0000256" key="1">
    <source>
        <dbReference type="ARBA" id="ARBA00004123"/>
    </source>
</evidence>
<dbReference type="Gene3D" id="1.10.20.10">
    <property type="entry name" value="Histone, subunit A"/>
    <property type="match status" value="1"/>
</dbReference>
<dbReference type="GO" id="GO:0046982">
    <property type="term" value="F:protein heterodimerization activity"/>
    <property type="evidence" value="ECO:0007669"/>
    <property type="project" value="InterPro"/>
</dbReference>
<dbReference type="AlphaFoldDB" id="A0A6P5ZME9"/>
<dbReference type="Proteomes" id="UP000515121">
    <property type="component" value="Unplaced"/>
</dbReference>
<dbReference type="PANTHER" id="PTHR10252">
    <property type="entry name" value="HISTONE-LIKE TRANSCRIPTION FACTOR CCAAT-RELATED"/>
    <property type="match status" value="1"/>
</dbReference>
<sequence length="266" mass="30590">MAVDFVKIKRLGMPYLIHDNRNSHVLSITEQSLAGLRPIMHVGKTGQMVDLEIGVAHNKWNVQGASKVRFLRRFNFQVNQNIGGEERKTGQESQYPKKPNKSKPKADNNKNKSSNGTLVESEVIADPSSNTESREQENGNKTNKNVKPNKRKRKEKVEENEEEEAKMFTFPMNRIKRIIKSEDSRMAISQDVVFVVNKATEKFLEQFCEDGYKCSVEDRKKSLSYKHLSMVVCERKRYDFLSDYVPEKIKAEDALKEKNLTETEAG</sequence>
<dbReference type="InterPro" id="IPR009072">
    <property type="entry name" value="Histone-fold"/>
</dbReference>
<keyword evidence="2" id="KW-0539">Nucleus</keyword>
<keyword evidence="5" id="KW-1185">Reference proteome</keyword>
<dbReference type="InterPro" id="IPR003958">
    <property type="entry name" value="CBFA_NFYB_domain"/>
</dbReference>
<gene>
    <name evidence="6" type="primary">LOC111302429</name>
</gene>
<evidence type="ECO:0000313" key="5">
    <source>
        <dbReference type="Proteomes" id="UP000515121"/>
    </source>
</evidence>